<protein>
    <submittedName>
        <fullName evidence="5">NUDIX domain-containing protein</fullName>
    </submittedName>
</protein>
<keyword evidence="6" id="KW-1185">Reference proteome</keyword>
<dbReference type="InterPro" id="IPR000086">
    <property type="entry name" value="NUDIX_hydrolase_dom"/>
</dbReference>
<dbReference type="PROSITE" id="PS51462">
    <property type="entry name" value="NUDIX"/>
    <property type="match status" value="1"/>
</dbReference>
<dbReference type="Pfam" id="PF00293">
    <property type="entry name" value="NUDIX"/>
    <property type="match status" value="1"/>
</dbReference>
<dbReference type="Proteomes" id="UP000312512">
    <property type="component" value="Unassembled WGS sequence"/>
</dbReference>
<sequence>MSATTAADARVQFAQKAVILDGDRVLTVRKGPDDPFQPGRWELPGGRMRAGESPDDALAREVWEEVGLKVIPGRPLAVWSWRLGDGPDAPTVVAVARLCATAAGSTPRVVAAEIDRAAWVPVGDVLTLDLIPSARGPITEALAQLDTGEKTHG</sequence>
<evidence type="ECO:0000313" key="5">
    <source>
        <dbReference type="EMBL" id="KAB8186921.1"/>
    </source>
</evidence>
<dbReference type="PANTHER" id="PTHR43046">
    <property type="entry name" value="GDP-MANNOSE MANNOSYL HYDROLASE"/>
    <property type="match status" value="1"/>
</dbReference>
<comment type="cofactor">
    <cofactor evidence="1">
        <name>Mg(2+)</name>
        <dbReference type="ChEBI" id="CHEBI:18420"/>
    </cofactor>
</comment>
<dbReference type="PROSITE" id="PS00893">
    <property type="entry name" value="NUDIX_BOX"/>
    <property type="match status" value="1"/>
</dbReference>
<dbReference type="GO" id="GO:0016787">
    <property type="term" value="F:hydrolase activity"/>
    <property type="evidence" value="ECO:0007669"/>
    <property type="project" value="UniProtKB-KW"/>
</dbReference>
<dbReference type="RefSeq" id="WP_139637585.1">
    <property type="nucleotide sequence ID" value="NZ_VDLX02000028.1"/>
</dbReference>
<accession>A0A5C4V5U1</accession>
<reference evidence="5 6" key="1">
    <citation type="submission" date="2019-10" db="EMBL/GenBank/DDBJ databases">
        <title>Nonomuraea sp. nov., isolated from Phyllanthus amarus.</title>
        <authorList>
            <person name="Klykleung N."/>
            <person name="Tanasupawat S."/>
        </authorList>
    </citation>
    <scope>NUCLEOTIDE SEQUENCE [LARGE SCALE GENOMIC DNA]</scope>
    <source>
        <strain evidence="5 6">PA1-10</strain>
    </source>
</reference>
<comment type="similarity">
    <text evidence="2 4">Belongs to the Nudix hydrolase family.</text>
</comment>
<gene>
    <name evidence="5" type="ORF">FH608_046380</name>
</gene>
<evidence type="ECO:0000313" key="6">
    <source>
        <dbReference type="Proteomes" id="UP000312512"/>
    </source>
</evidence>
<dbReference type="InterPro" id="IPR015797">
    <property type="entry name" value="NUDIX_hydrolase-like_dom_sf"/>
</dbReference>
<name>A0A5C4V5U1_9ACTN</name>
<evidence type="ECO:0000256" key="2">
    <source>
        <dbReference type="ARBA" id="ARBA00005582"/>
    </source>
</evidence>
<evidence type="ECO:0000256" key="1">
    <source>
        <dbReference type="ARBA" id="ARBA00001946"/>
    </source>
</evidence>
<dbReference type="SUPFAM" id="SSF55811">
    <property type="entry name" value="Nudix"/>
    <property type="match status" value="1"/>
</dbReference>
<organism evidence="5 6">
    <name type="scientific">Nonomuraea phyllanthi</name>
    <dbReference type="NCBI Taxonomy" id="2219224"/>
    <lineage>
        <taxon>Bacteria</taxon>
        <taxon>Bacillati</taxon>
        <taxon>Actinomycetota</taxon>
        <taxon>Actinomycetes</taxon>
        <taxon>Streptosporangiales</taxon>
        <taxon>Streptosporangiaceae</taxon>
        <taxon>Nonomuraea</taxon>
    </lineage>
</organism>
<dbReference type="InterPro" id="IPR020084">
    <property type="entry name" value="NUDIX_hydrolase_CS"/>
</dbReference>
<proteinExistence type="inferred from homology"/>
<comment type="caution">
    <text evidence="5">The sequence shown here is derived from an EMBL/GenBank/DDBJ whole genome shotgun (WGS) entry which is preliminary data.</text>
</comment>
<dbReference type="Gene3D" id="3.90.79.10">
    <property type="entry name" value="Nucleoside Triphosphate Pyrophosphohydrolase"/>
    <property type="match status" value="1"/>
</dbReference>
<dbReference type="PANTHER" id="PTHR43046:SF2">
    <property type="entry name" value="8-OXO-DGTP DIPHOSPHATASE-RELATED"/>
    <property type="match status" value="1"/>
</dbReference>
<keyword evidence="3 4" id="KW-0378">Hydrolase</keyword>
<dbReference type="InterPro" id="IPR020476">
    <property type="entry name" value="Nudix_hydrolase"/>
</dbReference>
<dbReference type="OrthoDB" id="9814308at2"/>
<dbReference type="AlphaFoldDB" id="A0A5C4V5U1"/>
<dbReference type="EMBL" id="VDLX02000028">
    <property type="protein sequence ID" value="KAB8186921.1"/>
    <property type="molecule type" value="Genomic_DNA"/>
</dbReference>
<evidence type="ECO:0000256" key="3">
    <source>
        <dbReference type="ARBA" id="ARBA00022801"/>
    </source>
</evidence>
<evidence type="ECO:0000256" key="4">
    <source>
        <dbReference type="RuleBase" id="RU003476"/>
    </source>
</evidence>
<dbReference type="PRINTS" id="PR00502">
    <property type="entry name" value="NUDIXFAMILY"/>
</dbReference>